<name>A0A1Z5IZE2_9LACO</name>
<gene>
    <name evidence="1" type="ORF">IWT25_02548</name>
</gene>
<protein>
    <recommendedName>
        <fullName evidence="3">DNA-packaging protein</fullName>
    </recommendedName>
</protein>
<organism evidence="1 2">
    <name type="scientific">Secundilactobacillus pentosiphilus</name>
    <dbReference type="NCBI Taxonomy" id="1714682"/>
    <lineage>
        <taxon>Bacteria</taxon>
        <taxon>Bacillati</taxon>
        <taxon>Bacillota</taxon>
        <taxon>Bacilli</taxon>
        <taxon>Lactobacillales</taxon>
        <taxon>Lactobacillaceae</taxon>
        <taxon>Secundilactobacillus</taxon>
    </lineage>
</organism>
<comment type="caution">
    <text evidence="1">The sequence shown here is derived from an EMBL/GenBank/DDBJ whole genome shotgun (WGS) entry which is preliminary data.</text>
</comment>
<evidence type="ECO:0000313" key="1">
    <source>
        <dbReference type="EMBL" id="GAX07200.1"/>
    </source>
</evidence>
<sequence>MADDDTLNSLCRRLDVTAGSADAQLVSDLYDDAVATVLDFTRRTEMIGSMNVYAKQLAVVAYNRLDTEGEAQRDEGNIDRYFVNGIPMEIQRPLIRYRVATPRGLSSCD</sequence>
<proteinExistence type="predicted"/>
<dbReference type="RefSeq" id="WP_089122082.1">
    <property type="nucleotide sequence ID" value="NZ_BCMI01000043.1"/>
</dbReference>
<reference evidence="1 2" key="1">
    <citation type="submission" date="2015-11" db="EMBL/GenBank/DDBJ databases">
        <title>Draft genome sequences of new species of the genus Lactobacillus isolated from orchardgrass silage.</title>
        <authorList>
            <person name="Tohno M."/>
            <person name="Tanizawa Y."/>
            <person name="Arita M."/>
        </authorList>
    </citation>
    <scope>NUCLEOTIDE SEQUENCE [LARGE SCALE GENOMIC DNA]</scope>
    <source>
        <strain evidence="1 2">IWT25</strain>
    </source>
</reference>
<dbReference type="Proteomes" id="UP000198414">
    <property type="component" value="Unassembled WGS sequence"/>
</dbReference>
<dbReference type="OrthoDB" id="2059080at2"/>
<accession>A0A1Z5IZE2</accession>
<dbReference type="EMBL" id="BCMI01000043">
    <property type="protein sequence ID" value="GAX07200.1"/>
    <property type="molecule type" value="Genomic_DNA"/>
</dbReference>
<evidence type="ECO:0000313" key="2">
    <source>
        <dbReference type="Proteomes" id="UP000198414"/>
    </source>
</evidence>
<dbReference type="AlphaFoldDB" id="A0A1Z5IZE2"/>
<evidence type="ECO:0008006" key="3">
    <source>
        <dbReference type="Google" id="ProtNLM"/>
    </source>
</evidence>